<accession>A0A2N3PWV4</accession>
<feature type="signal peptide" evidence="1">
    <location>
        <begin position="1"/>
        <end position="29"/>
    </location>
</feature>
<name>A0A2N3PWV4_9PROT</name>
<dbReference type="InterPro" id="IPR046613">
    <property type="entry name" value="DUF6726"/>
</dbReference>
<dbReference type="PROSITE" id="PS51257">
    <property type="entry name" value="PROKAR_LIPOPROTEIN"/>
    <property type="match status" value="1"/>
</dbReference>
<dbReference type="Proteomes" id="UP000233293">
    <property type="component" value="Unassembled WGS sequence"/>
</dbReference>
<reference evidence="3" key="1">
    <citation type="submission" date="2017-12" db="EMBL/GenBank/DDBJ databases">
        <title>Draft genome sequence of Telmatospirillum siberiense 26-4b1T, an acidotolerant peatland alphaproteobacterium potentially involved in sulfur cycling.</title>
        <authorList>
            <person name="Hausmann B."/>
            <person name="Pjevac P."/>
            <person name="Schreck K."/>
            <person name="Herbold C.W."/>
            <person name="Daims H."/>
            <person name="Wagner M."/>
            <person name="Pester M."/>
            <person name="Loy A."/>
        </authorList>
    </citation>
    <scope>NUCLEOTIDE SEQUENCE [LARGE SCALE GENOMIC DNA]</scope>
    <source>
        <strain evidence="3">26-4b1</strain>
    </source>
</reference>
<dbReference type="RefSeq" id="WP_101250420.1">
    <property type="nucleotide sequence ID" value="NZ_PIUM01000008.1"/>
</dbReference>
<gene>
    <name evidence="2" type="ORF">CWS72_09435</name>
</gene>
<feature type="chain" id="PRO_5014788123" evidence="1">
    <location>
        <begin position="30"/>
        <end position="62"/>
    </location>
</feature>
<sequence length="62" mass="6154">MINRFRSWRPLGALLALALAASLSGCGVAAFPIRVTSAAVKAVPVAGHAAAAPLDAAADVID</sequence>
<protein>
    <submittedName>
        <fullName evidence="2">Uncharacterized protein</fullName>
    </submittedName>
</protein>
<keyword evidence="1" id="KW-0732">Signal</keyword>
<organism evidence="2 3">
    <name type="scientific">Telmatospirillum siberiense</name>
    <dbReference type="NCBI Taxonomy" id="382514"/>
    <lineage>
        <taxon>Bacteria</taxon>
        <taxon>Pseudomonadati</taxon>
        <taxon>Pseudomonadota</taxon>
        <taxon>Alphaproteobacteria</taxon>
        <taxon>Rhodospirillales</taxon>
        <taxon>Rhodospirillaceae</taxon>
        <taxon>Telmatospirillum</taxon>
    </lineage>
</organism>
<keyword evidence="3" id="KW-1185">Reference proteome</keyword>
<evidence type="ECO:0000256" key="1">
    <source>
        <dbReference type="SAM" id="SignalP"/>
    </source>
</evidence>
<dbReference type="Pfam" id="PF20487">
    <property type="entry name" value="DUF6726"/>
    <property type="match status" value="1"/>
</dbReference>
<evidence type="ECO:0000313" key="3">
    <source>
        <dbReference type="Proteomes" id="UP000233293"/>
    </source>
</evidence>
<comment type="caution">
    <text evidence="2">The sequence shown here is derived from an EMBL/GenBank/DDBJ whole genome shotgun (WGS) entry which is preliminary data.</text>
</comment>
<evidence type="ECO:0000313" key="2">
    <source>
        <dbReference type="EMBL" id="PKU24877.1"/>
    </source>
</evidence>
<proteinExistence type="predicted"/>
<dbReference type="EMBL" id="PIUM01000008">
    <property type="protein sequence ID" value="PKU24877.1"/>
    <property type="molecule type" value="Genomic_DNA"/>
</dbReference>
<dbReference type="AlphaFoldDB" id="A0A2N3PWV4"/>